<reference evidence="1 2" key="1">
    <citation type="submission" date="2020-04" db="EMBL/GenBank/DDBJ databases">
        <title>Ramlibacter sp. G-1-2-2 isolated from soil.</title>
        <authorList>
            <person name="Dahal R.H."/>
        </authorList>
    </citation>
    <scope>NUCLEOTIDE SEQUENCE [LARGE SCALE GENOMIC DNA]</scope>
    <source>
        <strain evidence="1 2">G-1-2-2</strain>
    </source>
</reference>
<organism evidence="1 2">
    <name type="scientific">Ramlibacter agri</name>
    <dbReference type="NCBI Taxonomy" id="2728837"/>
    <lineage>
        <taxon>Bacteria</taxon>
        <taxon>Pseudomonadati</taxon>
        <taxon>Pseudomonadota</taxon>
        <taxon>Betaproteobacteria</taxon>
        <taxon>Burkholderiales</taxon>
        <taxon>Comamonadaceae</taxon>
        <taxon>Ramlibacter</taxon>
    </lineage>
</organism>
<comment type="caution">
    <text evidence="1">The sequence shown here is derived from an EMBL/GenBank/DDBJ whole genome shotgun (WGS) entry which is preliminary data.</text>
</comment>
<evidence type="ECO:0000313" key="1">
    <source>
        <dbReference type="EMBL" id="NML44869.1"/>
    </source>
</evidence>
<dbReference type="AlphaFoldDB" id="A0A848H5S3"/>
<dbReference type="InterPro" id="IPR035901">
    <property type="entry name" value="GIY-YIG_endonuc_sf"/>
</dbReference>
<dbReference type="EMBL" id="JABBFX010000001">
    <property type="protein sequence ID" value="NML44869.1"/>
    <property type="molecule type" value="Genomic_DNA"/>
</dbReference>
<dbReference type="Gene3D" id="3.40.1440.10">
    <property type="entry name" value="GIY-YIG endonuclease"/>
    <property type="match status" value="1"/>
</dbReference>
<dbReference type="RefSeq" id="WP_169418968.1">
    <property type="nucleotide sequence ID" value="NZ_JABBFX010000001.1"/>
</dbReference>
<proteinExistence type="predicted"/>
<evidence type="ECO:0000313" key="2">
    <source>
        <dbReference type="Proteomes" id="UP000541185"/>
    </source>
</evidence>
<gene>
    <name evidence="1" type="ORF">HHL11_14015</name>
</gene>
<sequence length="122" mass="13800">MDSPSDPPPRVARREAARRARDAFPPMGIYAIRDLQSGRVLLGASRNVHASLNRARFELRMRSHSDRVLQAAWNSSGPERFSFEVVELLKERADPDFDYASELKALEQIHRELLAQAGGKDE</sequence>
<dbReference type="Proteomes" id="UP000541185">
    <property type="component" value="Unassembled WGS sequence"/>
</dbReference>
<accession>A0A848H5S3</accession>
<keyword evidence="2" id="KW-1185">Reference proteome</keyword>
<dbReference type="CDD" id="cd10451">
    <property type="entry name" value="GIY-YIG_LuxR_like"/>
    <property type="match status" value="1"/>
</dbReference>
<name>A0A848H5S3_9BURK</name>
<protein>
    <submittedName>
        <fullName evidence="1">GIY-YIG nuclease family protein</fullName>
    </submittedName>
</protein>